<reference evidence="2" key="1">
    <citation type="submission" date="2018-01" db="EMBL/GenBank/DDBJ databases">
        <title>An insight into the sialome of Amazonian anophelines.</title>
        <authorList>
            <person name="Ribeiro J.M."/>
            <person name="Scarpassa V."/>
            <person name="Calvo E."/>
        </authorList>
    </citation>
    <scope>NUCLEOTIDE SEQUENCE</scope>
    <source>
        <tissue evidence="2">Salivary glands</tissue>
    </source>
</reference>
<feature type="chain" id="PRO_5014753239" evidence="1">
    <location>
        <begin position="18"/>
        <end position="138"/>
    </location>
</feature>
<evidence type="ECO:0000256" key="1">
    <source>
        <dbReference type="SAM" id="SignalP"/>
    </source>
</evidence>
<evidence type="ECO:0000313" key="2">
    <source>
        <dbReference type="EMBL" id="MBW46885.1"/>
    </source>
</evidence>
<accession>A0A2M4B1J3</accession>
<feature type="signal peptide" evidence="1">
    <location>
        <begin position="1"/>
        <end position="17"/>
    </location>
</feature>
<dbReference type="AlphaFoldDB" id="A0A2M4B1J3"/>
<name>A0A2M4B1J3_9DIPT</name>
<proteinExistence type="predicted"/>
<organism evidence="2">
    <name type="scientific">Anopheles triannulatus</name>
    <dbReference type="NCBI Taxonomy" id="58253"/>
    <lineage>
        <taxon>Eukaryota</taxon>
        <taxon>Metazoa</taxon>
        <taxon>Ecdysozoa</taxon>
        <taxon>Arthropoda</taxon>
        <taxon>Hexapoda</taxon>
        <taxon>Insecta</taxon>
        <taxon>Pterygota</taxon>
        <taxon>Neoptera</taxon>
        <taxon>Endopterygota</taxon>
        <taxon>Diptera</taxon>
        <taxon>Nematocera</taxon>
        <taxon>Culicoidea</taxon>
        <taxon>Culicidae</taxon>
        <taxon>Anophelinae</taxon>
        <taxon>Anopheles</taxon>
    </lineage>
</organism>
<sequence length="138" mass="15406">MVAAALVATVAEAEALAATLLTCGSRTATAYRRTDRRTCGMNKIERKKERSQTTEIHRTGRTGTACVCQWPLDRTGIHFSLLASCLLSFLITPSFCCLFRSLYHHISPHARGVRILEGHNFLFLVTKCDHNLTIKQQT</sequence>
<keyword evidence="1" id="KW-0732">Signal</keyword>
<dbReference type="EMBL" id="GGFK01013564">
    <property type="protein sequence ID" value="MBW46885.1"/>
    <property type="molecule type" value="Transcribed_RNA"/>
</dbReference>
<protein>
    <submittedName>
        <fullName evidence="2">Putative secreted protein</fullName>
    </submittedName>
</protein>